<evidence type="ECO:0000313" key="4">
    <source>
        <dbReference type="EMBL" id="GAT33001.1"/>
    </source>
</evidence>
<reference evidence="5" key="1">
    <citation type="journal article" date="2017" name="Genome Announc.">
        <title>Draft Genome Sequence of Terrimicrobium sacchariphilum NM-5T, a Facultative Anaerobic Soil Bacterium of the Class Spartobacteria.</title>
        <authorList>
            <person name="Qiu Y.L."/>
            <person name="Tourlousse D.M."/>
            <person name="Matsuura N."/>
            <person name="Ohashi A."/>
            <person name="Sekiguchi Y."/>
        </authorList>
    </citation>
    <scope>NUCLEOTIDE SEQUENCE [LARGE SCALE GENOMIC DNA]</scope>
    <source>
        <strain evidence="5">NM-5</strain>
    </source>
</reference>
<dbReference type="InterPro" id="IPR013425">
    <property type="entry name" value="Autotrns_rpt"/>
</dbReference>
<evidence type="ECO:0000259" key="3">
    <source>
        <dbReference type="Pfam" id="PF07589"/>
    </source>
</evidence>
<keyword evidence="1" id="KW-0732">Signal</keyword>
<keyword evidence="2" id="KW-0812">Transmembrane</keyword>
<dbReference type="InterPro" id="IPR013424">
    <property type="entry name" value="Ice-binding_C"/>
</dbReference>
<keyword evidence="2" id="KW-1133">Transmembrane helix</keyword>
<dbReference type="EMBL" id="BDCO01000002">
    <property type="protein sequence ID" value="GAT33001.1"/>
    <property type="molecule type" value="Genomic_DNA"/>
</dbReference>
<keyword evidence="2" id="KW-0472">Membrane</keyword>
<dbReference type="InterPro" id="IPR011050">
    <property type="entry name" value="Pectin_lyase_fold/virulence"/>
</dbReference>
<evidence type="ECO:0000313" key="5">
    <source>
        <dbReference type="Proteomes" id="UP000076023"/>
    </source>
</evidence>
<dbReference type="AlphaFoldDB" id="A0A146G642"/>
<feature type="domain" description="Ice-binding protein C-terminal" evidence="3">
    <location>
        <begin position="1141"/>
        <end position="1164"/>
    </location>
</feature>
<dbReference type="Pfam" id="PF07589">
    <property type="entry name" value="PEP-CTERM"/>
    <property type="match status" value="1"/>
</dbReference>
<evidence type="ECO:0000256" key="2">
    <source>
        <dbReference type="SAM" id="Phobius"/>
    </source>
</evidence>
<gene>
    <name evidence="4" type="ORF">TSACC_21406</name>
</gene>
<dbReference type="FunCoup" id="A0A146G642">
    <property type="interactions" value="3"/>
</dbReference>
<dbReference type="NCBIfam" id="TIGR02595">
    <property type="entry name" value="PEP_CTERM"/>
    <property type="match status" value="1"/>
</dbReference>
<proteinExistence type="predicted"/>
<evidence type="ECO:0000256" key="1">
    <source>
        <dbReference type="ARBA" id="ARBA00022729"/>
    </source>
</evidence>
<comment type="caution">
    <text evidence="4">The sequence shown here is derived from an EMBL/GenBank/DDBJ whole genome shotgun (WGS) entry which is preliminary data.</text>
</comment>
<dbReference type="OrthoDB" id="174034at2"/>
<accession>A0A146G642</accession>
<dbReference type="Pfam" id="PF12951">
    <property type="entry name" value="PATR"/>
    <property type="match status" value="5"/>
</dbReference>
<feature type="transmembrane region" description="Helical" evidence="2">
    <location>
        <begin position="1145"/>
        <end position="1161"/>
    </location>
</feature>
<keyword evidence="5" id="KW-1185">Reference proteome</keyword>
<dbReference type="InParanoid" id="A0A146G642"/>
<sequence length="1169" mass="114348">MKTFPPSAKSAPLSSLAKSGLLKRSLALSVAAGLFSAAGGLAATNTWIGNNSVNWSDPLNWSLGVIPTTGSTVVFGPSGSAGMTITGPSSAITLGGLNADGLVFAATANPPPPGTTYAYTLNNNAAGPITLNSTGTGIAIKDLSLNAQQVNSNLTMTGGDQIIQVGEATGAQLSVLATGGAIDAGSNRLIKEGVGTWYLRGAGNKSGGFTINNGALQFQTENRFASIATTNASFFTLNGGVLRWATNGVDTLDAKRGITLGAKGGTFSVVNTGASASYTNAPIYNGVIAGSTAFTKSGNAWLSLGGQNTYTGATQINQGALILNFGAATAPASNIINSSSNLVMGSMVGTIDFGYGSTLGGTSIAANPTLFIQAGTSGGTQTFNGFSVEAGGNNVVGRGNGASSATLDVGEIVRKKGGTVAFSSLTDGAGGLGSGLFKTSSANVNGILGGWATIGSATTGTAAVTSTDWASVDGSGNIVAYTGYSDITYNAAISSSAVSNVRITGSTAGSATLGGATITDVNTIQSKNTLAQTIAFGSSQTLRLGASGAIWNQSTAAMTLGSGVSGGFLTAGGADNTAGDLTLISTGGALSIYSRITNNGTGVVSVTKSGTGGLNLYGANTYSGGTYISGGTVTVGNASAFGTGDVYLLPESKLAVNYVGSTGISNNFYIGSSAAQDLGGKAFSGTFTLAASNISITGASGSVLAGKITGDFGLGISSGSSISSIRLSNTTNDFSGGLSVSVAGSNATTLQLGASEVISNGVAKGNVLINGGGSAGVATLDLNGFNETINGLISGANYTRAVVTNSSGTQSTLTLGDYDQSATFAGAITSNLAITKIGAGVQIFSGANTYSGATTINNGILQAGVATVDGVSGAFGLGSAVSLADTAGAALALNGFNTRIGSLAGGGSTGGNVTLGSATLTTGNSSNTQYAGVISGTGGFVKVGSGTQILSGVNTYTGATTVSAGSLIIGVGGSGSLASGNVTVQSGATLGGSGTINGATTIQAGGTLSPGNSPGVLTQSAGLTLNTGSSFTFELAANTTAGRGTNFDGVNVTGGTLTIESGVAFNVVFNSLGYTVDFSSGFWDGSQSWLVFSNANLPSTVAGIFDLGTVSNDSLGQSFSTTGGSLAFSQVGNDIYLNYTAVPEPGTWALLGLAGVAWLIIHRRRRMAA</sequence>
<dbReference type="SUPFAM" id="SSF51126">
    <property type="entry name" value="Pectin lyase-like"/>
    <property type="match status" value="2"/>
</dbReference>
<name>A0A146G642_TERSA</name>
<protein>
    <submittedName>
        <fullName evidence="4">PEP-CTERM protein-sorting domain-containing protein</fullName>
    </submittedName>
</protein>
<dbReference type="NCBIfam" id="TIGR02601">
    <property type="entry name" value="autotrns_rpt"/>
    <property type="match status" value="4"/>
</dbReference>
<organism evidence="4 5">
    <name type="scientific">Terrimicrobium sacchariphilum</name>
    <dbReference type="NCBI Taxonomy" id="690879"/>
    <lineage>
        <taxon>Bacteria</taxon>
        <taxon>Pseudomonadati</taxon>
        <taxon>Verrucomicrobiota</taxon>
        <taxon>Terrimicrobiia</taxon>
        <taxon>Terrimicrobiales</taxon>
        <taxon>Terrimicrobiaceae</taxon>
        <taxon>Terrimicrobium</taxon>
    </lineage>
</organism>
<dbReference type="Proteomes" id="UP000076023">
    <property type="component" value="Unassembled WGS sequence"/>
</dbReference>
<dbReference type="RefSeq" id="WP_084400297.1">
    <property type="nucleotide sequence ID" value="NZ_BDCO01000002.1"/>
</dbReference>
<dbReference type="STRING" id="690879.TSACC_21406"/>